<accession>A0A0D6LKT8</accession>
<dbReference type="EMBL" id="KE125036">
    <property type="protein sequence ID" value="EPB72579.1"/>
    <property type="molecule type" value="Genomic_DNA"/>
</dbReference>
<sequence>MVWILAIYFQVRTHPEKFGVGKVMSRTQSHEKMQSLNTKKDLKSVVNGVIVRVSVSRGFLTRKHLDEQGLLSPTRSRSSLHSHDSDENHN</sequence>
<reference evidence="2 3" key="1">
    <citation type="submission" date="2013-05" db="EMBL/GenBank/DDBJ databases">
        <title>Draft genome of the parasitic nematode Anyclostoma ceylanicum.</title>
        <authorList>
            <person name="Mitreva M."/>
        </authorList>
    </citation>
    <scope>NUCLEOTIDE SEQUENCE [LARGE SCALE GENOMIC DNA]</scope>
</reference>
<gene>
    <name evidence="2" type="ORF">ANCCEY_08323</name>
</gene>
<dbReference type="AlphaFoldDB" id="A0A0D6LKT8"/>
<name>A0A0D6LKT8_9BILA</name>
<evidence type="ECO:0000313" key="2">
    <source>
        <dbReference type="EMBL" id="EPB72579.1"/>
    </source>
</evidence>
<dbReference type="Proteomes" id="UP000054495">
    <property type="component" value="Unassembled WGS sequence"/>
</dbReference>
<evidence type="ECO:0000256" key="1">
    <source>
        <dbReference type="SAM" id="MobiDB-lite"/>
    </source>
</evidence>
<organism evidence="2 3">
    <name type="scientific">Ancylostoma ceylanicum</name>
    <dbReference type="NCBI Taxonomy" id="53326"/>
    <lineage>
        <taxon>Eukaryota</taxon>
        <taxon>Metazoa</taxon>
        <taxon>Ecdysozoa</taxon>
        <taxon>Nematoda</taxon>
        <taxon>Chromadorea</taxon>
        <taxon>Rhabditida</taxon>
        <taxon>Rhabditina</taxon>
        <taxon>Rhabditomorpha</taxon>
        <taxon>Strongyloidea</taxon>
        <taxon>Ancylostomatidae</taxon>
        <taxon>Ancylostomatinae</taxon>
        <taxon>Ancylostoma</taxon>
    </lineage>
</organism>
<feature type="region of interest" description="Disordered" evidence="1">
    <location>
        <begin position="66"/>
        <end position="90"/>
    </location>
</feature>
<proteinExistence type="predicted"/>
<feature type="compositionally biased region" description="Basic and acidic residues" evidence="1">
    <location>
        <begin position="81"/>
        <end position="90"/>
    </location>
</feature>
<keyword evidence="3" id="KW-1185">Reference proteome</keyword>
<protein>
    <submittedName>
        <fullName evidence="2">Uncharacterized protein</fullName>
    </submittedName>
</protein>
<evidence type="ECO:0000313" key="3">
    <source>
        <dbReference type="Proteomes" id="UP000054495"/>
    </source>
</evidence>